<keyword evidence="1" id="KW-0812">Transmembrane</keyword>
<dbReference type="EMBL" id="KZ821537">
    <property type="protein sequence ID" value="PYH28170.1"/>
    <property type="molecule type" value="Genomic_DNA"/>
</dbReference>
<protein>
    <submittedName>
        <fullName evidence="2">Uncharacterized protein</fullName>
    </submittedName>
</protein>
<reference evidence="2" key="1">
    <citation type="submission" date="2016-12" db="EMBL/GenBank/DDBJ databases">
        <title>The genomes of Aspergillus section Nigri reveals drivers in fungal speciation.</title>
        <authorList>
            <consortium name="DOE Joint Genome Institute"/>
            <person name="Vesth T.C."/>
            <person name="Nybo J."/>
            <person name="Theobald S."/>
            <person name="Brandl J."/>
            <person name="Frisvad J.C."/>
            <person name="Nielsen K.F."/>
            <person name="Lyhne E.K."/>
            <person name="Kogle M.E."/>
            <person name="Kuo A."/>
            <person name="Riley R."/>
            <person name="Clum A."/>
            <person name="Nolan M."/>
            <person name="Lipzen A."/>
            <person name="Salamov A."/>
            <person name="Henrissat B."/>
            <person name="Wiebenga A."/>
            <person name="De Vries R.P."/>
            <person name="Grigoriev I.V."/>
            <person name="Mortensen U.H."/>
            <person name="Andersen M.R."/>
            <person name="Baker S.E."/>
        </authorList>
    </citation>
    <scope>NUCLEOTIDE SEQUENCE [LARGE SCALE GENOMIC DNA]</scope>
    <source>
        <strain evidence="2">CBS 115656</strain>
    </source>
</reference>
<sequence>MDVQRNQRQKSLGRHTNLALGWIDMPKNGDIRYRFSLILAIGVAFIVTIGAAFRIYFHSGQDEFPDGITRI</sequence>
<name>A0A318Y5S0_ASPNB</name>
<dbReference type="GeneID" id="37121306"/>
<keyword evidence="3" id="KW-1185">Reference proteome</keyword>
<dbReference type="Proteomes" id="UP000247647">
    <property type="component" value="Unassembled WGS sequence"/>
</dbReference>
<accession>A0A318Y5S0</accession>
<evidence type="ECO:0000313" key="2">
    <source>
        <dbReference type="EMBL" id="PYH28170.1"/>
    </source>
</evidence>
<organism evidence="2 3">
    <name type="scientific">Aspergillus neoniger (strain CBS 115656)</name>
    <dbReference type="NCBI Taxonomy" id="1448310"/>
    <lineage>
        <taxon>Eukaryota</taxon>
        <taxon>Fungi</taxon>
        <taxon>Dikarya</taxon>
        <taxon>Ascomycota</taxon>
        <taxon>Pezizomycotina</taxon>
        <taxon>Eurotiomycetes</taxon>
        <taxon>Eurotiomycetidae</taxon>
        <taxon>Eurotiales</taxon>
        <taxon>Aspergillaceae</taxon>
        <taxon>Aspergillus</taxon>
        <taxon>Aspergillus subgen. Circumdati</taxon>
    </lineage>
</organism>
<proteinExistence type="predicted"/>
<evidence type="ECO:0000256" key="1">
    <source>
        <dbReference type="SAM" id="Phobius"/>
    </source>
</evidence>
<keyword evidence="1" id="KW-0472">Membrane</keyword>
<gene>
    <name evidence="2" type="ORF">BO87DRAFT_243025</name>
</gene>
<dbReference type="RefSeq" id="XP_025473648.1">
    <property type="nucleotide sequence ID" value="XM_025618850.1"/>
</dbReference>
<keyword evidence="1" id="KW-1133">Transmembrane helix</keyword>
<dbReference type="AlphaFoldDB" id="A0A318Y5S0"/>
<evidence type="ECO:0000313" key="3">
    <source>
        <dbReference type="Proteomes" id="UP000247647"/>
    </source>
</evidence>
<feature type="transmembrane region" description="Helical" evidence="1">
    <location>
        <begin position="35"/>
        <end position="57"/>
    </location>
</feature>